<gene>
    <name evidence="1" type="ORF">K402DRAFT_389043</name>
</gene>
<dbReference type="Proteomes" id="UP000800041">
    <property type="component" value="Unassembled WGS sequence"/>
</dbReference>
<sequence length="159" mass="18081">MASHERDFEYMPHLVNAIRQADVVRLQDTLVSMAILSAEARRLIHAKLLADNPATAASQTKNRPIAKYEICEQCHKKYNVAGNGQKICEFHPGRLMADYGADVWADHDEDCHGIIDTDEMRRNLPQGFMWQCCRGDGKARGCKTATHMTKERPAKRFRP</sequence>
<dbReference type="EMBL" id="ML977139">
    <property type="protein sequence ID" value="KAF1991648.1"/>
    <property type="molecule type" value="Genomic_DNA"/>
</dbReference>
<dbReference type="OrthoDB" id="5422613at2759"/>
<evidence type="ECO:0000313" key="1">
    <source>
        <dbReference type="EMBL" id="KAF1991648.1"/>
    </source>
</evidence>
<accession>A0A6G1HFD6</accession>
<keyword evidence="2" id="KW-1185">Reference proteome</keyword>
<name>A0A6G1HFD6_9PEZI</name>
<reference evidence="1" key="1">
    <citation type="journal article" date="2020" name="Stud. Mycol.">
        <title>101 Dothideomycetes genomes: a test case for predicting lifestyles and emergence of pathogens.</title>
        <authorList>
            <person name="Haridas S."/>
            <person name="Albert R."/>
            <person name="Binder M."/>
            <person name="Bloem J."/>
            <person name="Labutti K."/>
            <person name="Salamov A."/>
            <person name="Andreopoulos B."/>
            <person name="Baker S."/>
            <person name="Barry K."/>
            <person name="Bills G."/>
            <person name="Bluhm B."/>
            <person name="Cannon C."/>
            <person name="Castanera R."/>
            <person name="Culley D."/>
            <person name="Daum C."/>
            <person name="Ezra D."/>
            <person name="Gonzalez J."/>
            <person name="Henrissat B."/>
            <person name="Kuo A."/>
            <person name="Liang C."/>
            <person name="Lipzen A."/>
            <person name="Lutzoni F."/>
            <person name="Magnuson J."/>
            <person name="Mondo S."/>
            <person name="Nolan M."/>
            <person name="Ohm R."/>
            <person name="Pangilinan J."/>
            <person name="Park H.-J."/>
            <person name="Ramirez L."/>
            <person name="Alfaro M."/>
            <person name="Sun H."/>
            <person name="Tritt A."/>
            <person name="Yoshinaga Y."/>
            <person name="Zwiers L.-H."/>
            <person name="Turgeon B."/>
            <person name="Goodwin S."/>
            <person name="Spatafora J."/>
            <person name="Crous P."/>
            <person name="Grigoriev I."/>
        </authorList>
    </citation>
    <scope>NUCLEOTIDE SEQUENCE</scope>
    <source>
        <strain evidence="1">CBS 113979</strain>
    </source>
</reference>
<proteinExistence type="predicted"/>
<dbReference type="PANTHER" id="PTHR38167:SF1">
    <property type="entry name" value="C2H2-TYPE DOMAIN-CONTAINING PROTEIN"/>
    <property type="match status" value="1"/>
</dbReference>
<organism evidence="1 2">
    <name type="scientific">Aulographum hederae CBS 113979</name>
    <dbReference type="NCBI Taxonomy" id="1176131"/>
    <lineage>
        <taxon>Eukaryota</taxon>
        <taxon>Fungi</taxon>
        <taxon>Dikarya</taxon>
        <taxon>Ascomycota</taxon>
        <taxon>Pezizomycotina</taxon>
        <taxon>Dothideomycetes</taxon>
        <taxon>Pleosporomycetidae</taxon>
        <taxon>Aulographales</taxon>
        <taxon>Aulographaceae</taxon>
    </lineage>
</organism>
<dbReference type="PANTHER" id="PTHR38167">
    <property type="entry name" value="C2H2-TYPE DOMAIN-CONTAINING PROTEIN"/>
    <property type="match status" value="1"/>
</dbReference>
<evidence type="ECO:0000313" key="2">
    <source>
        <dbReference type="Proteomes" id="UP000800041"/>
    </source>
</evidence>
<protein>
    <recommendedName>
        <fullName evidence="3">C2H2-type domain-containing protein</fullName>
    </recommendedName>
</protein>
<evidence type="ECO:0008006" key="3">
    <source>
        <dbReference type="Google" id="ProtNLM"/>
    </source>
</evidence>
<dbReference type="AlphaFoldDB" id="A0A6G1HFD6"/>